<gene>
    <name evidence="1" type="primary">jg11444</name>
    <name evidence="1" type="ORF">PAEG_LOCUS18952</name>
</gene>
<dbReference type="AlphaFoldDB" id="A0A8S4RZA1"/>
<reference evidence="1" key="1">
    <citation type="submission" date="2022-03" db="EMBL/GenBank/DDBJ databases">
        <authorList>
            <person name="Lindestad O."/>
        </authorList>
    </citation>
    <scope>NUCLEOTIDE SEQUENCE</scope>
</reference>
<evidence type="ECO:0000313" key="2">
    <source>
        <dbReference type="Proteomes" id="UP000838756"/>
    </source>
</evidence>
<protein>
    <submittedName>
        <fullName evidence="1">Jg11444 protein</fullName>
    </submittedName>
</protein>
<dbReference type="OrthoDB" id="8193815at2759"/>
<comment type="caution">
    <text evidence="1">The sequence shown here is derived from an EMBL/GenBank/DDBJ whole genome shotgun (WGS) entry which is preliminary data.</text>
</comment>
<keyword evidence="2" id="KW-1185">Reference proteome</keyword>
<proteinExistence type="predicted"/>
<evidence type="ECO:0000313" key="1">
    <source>
        <dbReference type="EMBL" id="CAH2242715.1"/>
    </source>
</evidence>
<dbReference type="Proteomes" id="UP000838756">
    <property type="component" value="Unassembled WGS sequence"/>
</dbReference>
<accession>A0A8S4RZA1</accession>
<sequence>MDWKRRPGRPLKRWEDDIAKVADKTWSTLARDRCKWKNMEEAFTAAGGPYSYKPLSSSPSCKPMDYTGVLLQMPWCCAAWILRLPTTRSMSSVNLVLGLPTLRLPVRHSSTLEP</sequence>
<name>A0A8S4RZA1_9NEOP</name>
<organism evidence="1 2">
    <name type="scientific">Pararge aegeria aegeria</name>
    <dbReference type="NCBI Taxonomy" id="348720"/>
    <lineage>
        <taxon>Eukaryota</taxon>
        <taxon>Metazoa</taxon>
        <taxon>Ecdysozoa</taxon>
        <taxon>Arthropoda</taxon>
        <taxon>Hexapoda</taxon>
        <taxon>Insecta</taxon>
        <taxon>Pterygota</taxon>
        <taxon>Neoptera</taxon>
        <taxon>Endopterygota</taxon>
        <taxon>Lepidoptera</taxon>
        <taxon>Glossata</taxon>
        <taxon>Ditrysia</taxon>
        <taxon>Papilionoidea</taxon>
        <taxon>Nymphalidae</taxon>
        <taxon>Satyrinae</taxon>
        <taxon>Satyrini</taxon>
        <taxon>Parargina</taxon>
        <taxon>Pararge</taxon>
    </lineage>
</organism>
<dbReference type="EMBL" id="CAKXAJ010025675">
    <property type="protein sequence ID" value="CAH2242715.1"/>
    <property type="molecule type" value="Genomic_DNA"/>
</dbReference>